<comment type="PTM">
    <text evidence="6">Under oxidizing conditions two disulfide bonds are formed involving the reactive cysteines. Under reducing conditions zinc is bound to the reactive cysteines and the protein is inactive.</text>
</comment>
<dbReference type="Gene3D" id="3.90.1280.10">
    <property type="entry name" value="HSP33 redox switch-like"/>
    <property type="match status" value="1"/>
</dbReference>
<dbReference type="SUPFAM" id="SSF64397">
    <property type="entry name" value="Hsp33 domain"/>
    <property type="match status" value="1"/>
</dbReference>
<dbReference type="Pfam" id="PF01430">
    <property type="entry name" value="HSP33"/>
    <property type="match status" value="1"/>
</dbReference>
<dbReference type="PATRIC" id="fig|81857.3.peg.1722"/>
<evidence type="ECO:0000256" key="1">
    <source>
        <dbReference type="ARBA" id="ARBA00022490"/>
    </source>
</evidence>
<dbReference type="RefSeq" id="WP_057770665.1">
    <property type="nucleotide sequence ID" value="NZ_JQAT01000005.1"/>
</dbReference>
<evidence type="ECO:0000256" key="4">
    <source>
        <dbReference type="ARBA" id="ARBA00023186"/>
    </source>
</evidence>
<proteinExistence type="inferred from homology"/>
<dbReference type="InterPro" id="IPR016154">
    <property type="entry name" value="Heat_shock_Hsp33_C"/>
</dbReference>
<dbReference type="STRING" id="81857.IV38_GL001705"/>
<keyword evidence="2 6" id="KW-0862">Zinc</keyword>
<sequence>MSDYLVRAMADNDQLRAFAIDATDVVREAQKRHDTFPTASAALGRTLVATLLLSAAEMKGDEKMTVRVLGDGPVGGIVADADAHGHVKGYIQVPHVDLPLKENGHIDVGGAVGKNGTLTVTKDLGLKEPYSGTVELASGEIGDDFTYYLASSEQIPSAVGVSVYVNADGSIGVAGGFMIQVMPGADDATISRLEANLKKLPQVSDLLRDGTTPEQLLDRIFGAGEVKVIAKEPVSFQCDCSKDRFAKGLATLSDKELHSMIDEDHGAETVCKFCGNKYEFTEAELKDILSSKDTQQD</sequence>
<dbReference type="PANTHER" id="PTHR30111">
    <property type="entry name" value="33 KDA CHAPERONIN"/>
    <property type="match status" value="1"/>
</dbReference>
<name>A0A0R2FYS4_9LACO</name>
<dbReference type="Proteomes" id="UP000051645">
    <property type="component" value="Unassembled WGS sequence"/>
</dbReference>
<evidence type="ECO:0000313" key="10">
    <source>
        <dbReference type="Proteomes" id="UP000051751"/>
    </source>
</evidence>
<dbReference type="OrthoDB" id="9776534at2"/>
<keyword evidence="5 6" id="KW-0676">Redox-active center</keyword>
<dbReference type="GO" id="GO:0005737">
    <property type="term" value="C:cytoplasm"/>
    <property type="evidence" value="ECO:0007669"/>
    <property type="project" value="UniProtKB-SubCell"/>
</dbReference>
<dbReference type="SUPFAM" id="SSF118352">
    <property type="entry name" value="HSP33 redox switch-like"/>
    <property type="match status" value="1"/>
</dbReference>
<dbReference type="PIRSF" id="PIRSF005261">
    <property type="entry name" value="Heat_shock_Hsp33"/>
    <property type="match status" value="1"/>
</dbReference>
<dbReference type="EMBL" id="JQAZ01000006">
    <property type="protein sequence ID" value="KRN30663.1"/>
    <property type="molecule type" value="Genomic_DNA"/>
</dbReference>
<dbReference type="GO" id="GO:0044183">
    <property type="term" value="F:protein folding chaperone"/>
    <property type="evidence" value="ECO:0007669"/>
    <property type="project" value="TreeGrafter"/>
</dbReference>
<dbReference type="PANTHER" id="PTHR30111:SF1">
    <property type="entry name" value="33 KDA CHAPERONIN"/>
    <property type="match status" value="1"/>
</dbReference>
<keyword evidence="3 6" id="KW-1015">Disulfide bond</keyword>
<comment type="caution">
    <text evidence="8">The sequence shown here is derived from an EMBL/GenBank/DDBJ whole genome shotgun (WGS) entry which is preliminary data.</text>
</comment>
<evidence type="ECO:0000256" key="3">
    <source>
        <dbReference type="ARBA" id="ARBA00023157"/>
    </source>
</evidence>
<reference evidence="9 10" key="1">
    <citation type="journal article" date="2015" name="Genome Announc.">
        <title>Expanding the biotechnology potential of lactobacilli through comparative genomics of 213 strains and associated genera.</title>
        <authorList>
            <person name="Sun Z."/>
            <person name="Harris H.M."/>
            <person name="McCann A."/>
            <person name="Guo C."/>
            <person name="Argimon S."/>
            <person name="Zhang W."/>
            <person name="Yang X."/>
            <person name="Jeffery I.B."/>
            <person name="Cooney J.C."/>
            <person name="Kagawa T.F."/>
            <person name="Liu W."/>
            <person name="Song Y."/>
            <person name="Salvetti E."/>
            <person name="Wrobel A."/>
            <person name="Rasinkangas P."/>
            <person name="Parkhill J."/>
            <person name="Rea M.C."/>
            <person name="O'Sullivan O."/>
            <person name="Ritari J."/>
            <person name="Douillard F.P."/>
            <person name="Paul Ross R."/>
            <person name="Yang R."/>
            <person name="Briner A.E."/>
            <person name="Felis G.E."/>
            <person name="de Vos W.M."/>
            <person name="Barrangou R."/>
            <person name="Klaenhammer T.R."/>
            <person name="Caufield P.W."/>
            <person name="Cui Y."/>
            <person name="Zhang H."/>
            <person name="O'Toole P.W."/>
        </authorList>
    </citation>
    <scope>NUCLEOTIDE SEQUENCE [LARGE SCALE GENOMIC DNA]</scope>
    <source>
        <strain evidence="7 10">ATCC BAA-66</strain>
        <strain evidence="8 9">DSM 13344</strain>
    </source>
</reference>
<dbReference type="GO" id="GO:0051082">
    <property type="term" value="F:unfolded protein binding"/>
    <property type="evidence" value="ECO:0007669"/>
    <property type="project" value="UniProtKB-UniRule"/>
</dbReference>
<comment type="function">
    <text evidence="6">Redox regulated molecular chaperone. Protects both thermally unfolding and oxidatively damaged proteins from irreversible aggregation. Plays an important role in the bacterial defense system toward oxidative stress.</text>
</comment>
<keyword evidence="9" id="KW-1185">Reference proteome</keyword>
<evidence type="ECO:0000313" key="8">
    <source>
        <dbReference type="EMBL" id="KRN30663.1"/>
    </source>
</evidence>
<evidence type="ECO:0000256" key="5">
    <source>
        <dbReference type="ARBA" id="ARBA00023284"/>
    </source>
</evidence>
<evidence type="ECO:0000256" key="6">
    <source>
        <dbReference type="HAMAP-Rule" id="MF_00117"/>
    </source>
</evidence>
<evidence type="ECO:0000313" key="7">
    <source>
        <dbReference type="EMBL" id="KRN27866.1"/>
    </source>
</evidence>
<dbReference type="HAMAP" id="MF_00117">
    <property type="entry name" value="HslO"/>
    <property type="match status" value="1"/>
</dbReference>
<dbReference type="AlphaFoldDB" id="A0A0R2FYS4"/>
<keyword evidence="4 6" id="KW-0143">Chaperone</keyword>
<comment type="subcellular location">
    <subcellularLocation>
        <location evidence="6">Cytoplasm</location>
    </subcellularLocation>
</comment>
<dbReference type="Proteomes" id="UP000051751">
    <property type="component" value="Unassembled WGS sequence"/>
</dbReference>
<dbReference type="InterPro" id="IPR016153">
    <property type="entry name" value="Heat_shock_Hsp33_N"/>
</dbReference>
<dbReference type="InterPro" id="IPR000397">
    <property type="entry name" value="Heat_shock_Hsp33"/>
</dbReference>
<evidence type="ECO:0000313" key="9">
    <source>
        <dbReference type="Proteomes" id="UP000051645"/>
    </source>
</evidence>
<accession>A0A0R2FYS4</accession>
<feature type="disulfide bond" description="Redox-active" evidence="6">
    <location>
        <begin position="238"/>
        <end position="240"/>
    </location>
</feature>
<dbReference type="NCBIfam" id="NF001033">
    <property type="entry name" value="PRK00114.1"/>
    <property type="match status" value="1"/>
</dbReference>
<dbReference type="GO" id="GO:0042026">
    <property type="term" value="P:protein refolding"/>
    <property type="evidence" value="ECO:0007669"/>
    <property type="project" value="TreeGrafter"/>
</dbReference>
<gene>
    <name evidence="6" type="primary">hslO</name>
    <name evidence="7" type="ORF">IV38_GL001705</name>
    <name evidence="8" type="ORF">IV40_GL001850</name>
</gene>
<evidence type="ECO:0000256" key="2">
    <source>
        <dbReference type="ARBA" id="ARBA00022833"/>
    </source>
</evidence>
<feature type="disulfide bond" description="Redox-active" evidence="6">
    <location>
        <begin position="271"/>
        <end position="274"/>
    </location>
</feature>
<organism evidence="8 9">
    <name type="scientific">Lactobacillus selangorensis</name>
    <dbReference type="NCBI Taxonomy" id="81857"/>
    <lineage>
        <taxon>Bacteria</taxon>
        <taxon>Bacillati</taxon>
        <taxon>Bacillota</taxon>
        <taxon>Bacilli</taxon>
        <taxon>Lactobacillales</taxon>
        <taxon>Lactobacillaceae</taxon>
        <taxon>Lactobacillus</taxon>
    </lineage>
</organism>
<dbReference type="Gene3D" id="3.55.30.10">
    <property type="entry name" value="Hsp33 domain"/>
    <property type="match status" value="1"/>
</dbReference>
<protein>
    <recommendedName>
        <fullName evidence="6">33 kDa chaperonin</fullName>
    </recommendedName>
    <alternativeName>
        <fullName evidence="6">Heat shock protein 33 homolog</fullName>
        <shortName evidence="6">HSP33</shortName>
    </alternativeName>
</protein>
<keyword evidence="1 6" id="KW-0963">Cytoplasm</keyword>
<dbReference type="EMBL" id="JQAT01000005">
    <property type="protein sequence ID" value="KRN27866.1"/>
    <property type="molecule type" value="Genomic_DNA"/>
</dbReference>
<comment type="similarity">
    <text evidence="6">Belongs to the HSP33 family.</text>
</comment>
<dbReference type="CDD" id="cd00498">
    <property type="entry name" value="Hsp33"/>
    <property type="match status" value="1"/>
</dbReference>